<feature type="transmembrane region" description="Helical" evidence="3">
    <location>
        <begin position="59"/>
        <end position="75"/>
    </location>
</feature>
<dbReference type="Pfam" id="PF00990">
    <property type="entry name" value="GGDEF"/>
    <property type="match status" value="1"/>
</dbReference>
<feature type="transmembrane region" description="Helical" evidence="3">
    <location>
        <begin position="111"/>
        <end position="129"/>
    </location>
</feature>
<sequence length="378" mass="43353">MLERLKLLFFPSLIFISSIYASINVDLLSPLWLSLLPLLPFIMATLALVLAWHFNKGRVLVLVLLLLLPKLYGDYVSEGSFVAYLVVSCLCIALLSFLPERGLMNRFVINRLLFIFMLVTWCYAIEQKWVSFSFLNFTFLQTNKTWSDVLLWGVLLVSLSTVFLSWWSSRDAFKACGFISILSLIGIHYFSFSGHRLDVLLAAQFLLWIWFALMEGYRMAYLDDMTKLPARRALNERLIGLSKRYAIAMVDVDFFKKFNDSYGHDMGDRVLQNVADQMKRWCSPGKAFRYGGEEFTIVFSNDKKEEIKEVLENVRLNIEESLIEVFDPKKKKDMEVSVTVSIGLALAEQGEAPDSTLKRADAALYVSKKKGRNRVTIA</sequence>
<reference evidence="5 6" key="1">
    <citation type="submission" date="2022-10" db="EMBL/GenBank/DDBJ databases">
        <title>Marinomonas transparenta sp. nov. and Marinomonas sargassi sp. nov., isolated from marine alga (Sargassum natans (L.) Gaillon).</title>
        <authorList>
            <person name="Wang Y."/>
        </authorList>
    </citation>
    <scope>NUCLEOTIDE SEQUENCE [LARGE SCALE GENOMIC DNA]</scope>
    <source>
        <strain evidence="5 6">C2222</strain>
    </source>
</reference>
<gene>
    <name evidence="5" type="ORF">OFY17_00960</name>
</gene>
<feature type="transmembrane region" description="Helical" evidence="3">
    <location>
        <begin position="199"/>
        <end position="217"/>
    </location>
</feature>
<dbReference type="Gene3D" id="3.30.70.270">
    <property type="match status" value="1"/>
</dbReference>
<evidence type="ECO:0000256" key="3">
    <source>
        <dbReference type="SAM" id="Phobius"/>
    </source>
</evidence>
<comment type="caution">
    <text evidence="5">The sequence shown here is derived from an EMBL/GenBank/DDBJ whole genome shotgun (WGS) entry which is preliminary data.</text>
</comment>
<dbReference type="NCBIfam" id="TIGR00254">
    <property type="entry name" value="GGDEF"/>
    <property type="match status" value="1"/>
</dbReference>
<organism evidence="5 6">
    <name type="scientific">Marinomonas sargassi</name>
    <dbReference type="NCBI Taxonomy" id="2984494"/>
    <lineage>
        <taxon>Bacteria</taxon>
        <taxon>Pseudomonadati</taxon>
        <taxon>Pseudomonadota</taxon>
        <taxon>Gammaproteobacteria</taxon>
        <taxon>Oceanospirillales</taxon>
        <taxon>Oceanospirillaceae</taxon>
        <taxon>Marinomonas</taxon>
    </lineage>
</organism>
<keyword evidence="3" id="KW-0472">Membrane</keyword>
<dbReference type="EMBL" id="JAOVZB010000001">
    <property type="protein sequence ID" value="MCV2401440.1"/>
    <property type="molecule type" value="Genomic_DNA"/>
</dbReference>
<feature type="transmembrane region" description="Helical" evidence="3">
    <location>
        <begin position="149"/>
        <end position="168"/>
    </location>
</feature>
<feature type="domain" description="GGDEF" evidence="4">
    <location>
        <begin position="243"/>
        <end position="378"/>
    </location>
</feature>
<feature type="transmembrane region" description="Helical" evidence="3">
    <location>
        <begin position="81"/>
        <end position="99"/>
    </location>
</feature>
<protein>
    <recommendedName>
        <fullName evidence="1">diguanylate cyclase</fullName>
        <ecNumber evidence="1">2.7.7.65</ecNumber>
    </recommendedName>
</protein>
<evidence type="ECO:0000313" key="5">
    <source>
        <dbReference type="EMBL" id="MCV2401440.1"/>
    </source>
</evidence>
<keyword evidence="3" id="KW-1133">Transmembrane helix</keyword>
<dbReference type="SMART" id="SM00267">
    <property type="entry name" value="GGDEF"/>
    <property type="match status" value="1"/>
</dbReference>
<comment type="catalytic activity">
    <reaction evidence="2">
        <text>2 GTP = 3',3'-c-di-GMP + 2 diphosphate</text>
        <dbReference type="Rhea" id="RHEA:24898"/>
        <dbReference type="ChEBI" id="CHEBI:33019"/>
        <dbReference type="ChEBI" id="CHEBI:37565"/>
        <dbReference type="ChEBI" id="CHEBI:58805"/>
        <dbReference type="EC" id="2.7.7.65"/>
    </reaction>
</comment>
<dbReference type="EC" id="2.7.7.65" evidence="1"/>
<feature type="transmembrane region" description="Helical" evidence="3">
    <location>
        <begin position="175"/>
        <end position="193"/>
    </location>
</feature>
<keyword evidence="3" id="KW-0812">Transmembrane</keyword>
<name>A0ABT2YNH5_9GAMM</name>
<dbReference type="RefSeq" id="WP_263528817.1">
    <property type="nucleotide sequence ID" value="NZ_JAOVZB010000001.1"/>
</dbReference>
<dbReference type="PANTHER" id="PTHR45138">
    <property type="entry name" value="REGULATORY COMPONENTS OF SENSORY TRANSDUCTION SYSTEM"/>
    <property type="match status" value="1"/>
</dbReference>
<dbReference type="Proteomes" id="UP001209713">
    <property type="component" value="Unassembled WGS sequence"/>
</dbReference>
<dbReference type="PANTHER" id="PTHR45138:SF9">
    <property type="entry name" value="DIGUANYLATE CYCLASE DGCM-RELATED"/>
    <property type="match status" value="1"/>
</dbReference>
<evidence type="ECO:0000259" key="4">
    <source>
        <dbReference type="PROSITE" id="PS50887"/>
    </source>
</evidence>
<dbReference type="InterPro" id="IPR029787">
    <property type="entry name" value="Nucleotide_cyclase"/>
</dbReference>
<evidence type="ECO:0000313" key="6">
    <source>
        <dbReference type="Proteomes" id="UP001209713"/>
    </source>
</evidence>
<evidence type="ECO:0000256" key="2">
    <source>
        <dbReference type="ARBA" id="ARBA00034247"/>
    </source>
</evidence>
<accession>A0ABT2YNH5</accession>
<dbReference type="InterPro" id="IPR050469">
    <property type="entry name" value="Diguanylate_Cyclase"/>
</dbReference>
<feature type="transmembrane region" description="Helical" evidence="3">
    <location>
        <begin position="31"/>
        <end position="52"/>
    </location>
</feature>
<proteinExistence type="predicted"/>
<evidence type="ECO:0000256" key="1">
    <source>
        <dbReference type="ARBA" id="ARBA00012528"/>
    </source>
</evidence>
<keyword evidence="6" id="KW-1185">Reference proteome</keyword>
<dbReference type="SUPFAM" id="SSF55073">
    <property type="entry name" value="Nucleotide cyclase"/>
    <property type="match status" value="1"/>
</dbReference>
<dbReference type="InterPro" id="IPR043128">
    <property type="entry name" value="Rev_trsase/Diguanyl_cyclase"/>
</dbReference>
<dbReference type="PROSITE" id="PS50887">
    <property type="entry name" value="GGDEF"/>
    <property type="match status" value="1"/>
</dbReference>
<dbReference type="InterPro" id="IPR000160">
    <property type="entry name" value="GGDEF_dom"/>
</dbReference>
<dbReference type="CDD" id="cd01949">
    <property type="entry name" value="GGDEF"/>
    <property type="match status" value="1"/>
</dbReference>